<reference evidence="1" key="1">
    <citation type="submission" date="2018-02" db="EMBL/GenBank/DDBJ databases">
        <title>The genomes of Aspergillus section Nigri reveals drivers in fungal speciation.</title>
        <authorList>
            <consortium name="DOE Joint Genome Institute"/>
            <person name="Vesth T.C."/>
            <person name="Nybo J."/>
            <person name="Theobald S."/>
            <person name="Brandl J."/>
            <person name="Frisvad J.C."/>
            <person name="Nielsen K.F."/>
            <person name="Lyhne E.K."/>
            <person name="Kogle M.E."/>
            <person name="Kuo A."/>
            <person name="Riley R."/>
            <person name="Clum A."/>
            <person name="Nolan M."/>
            <person name="Lipzen A."/>
            <person name="Salamov A."/>
            <person name="Henrissat B."/>
            <person name="Wiebenga A."/>
            <person name="De vries R.P."/>
            <person name="Grigoriev I.V."/>
            <person name="Mortensen U.H."/>
            <person name="Andersen M.R."/>
            <person name="Baker S.E."/>
        </authorList>
    </citation>
    <scope>NUCLEOTIDE SEQUENCE</scope>
    <source>
        <strain evidence="1">CBS 115574</strain>
    </source>
</reference>
<proteinExistence type="predicted"/>
<name>A0ACD1I2G7_9EURO</name>
<organism evidence="1 2">
    <name type="scientific">Aspergillus costaricaensis CBS 115574</name>
    <dbReference type="NCBI Taxonomy" id="1448317"/>
    <lineage>
        <taxon>Eukaryota</taxon>
        <taxon>Fungi</taxon>
        <taxon>Dikarya</taxon>
        <taxon>Ascomycota</taxon>
        <taxon>Pezizomycotina</taxon>
        <taxon>Eurotiomycetes</taxon>
        <taxon>Eurotiomycetidae</taxon>
        <taxon>Eurotiales</taxon>
        <taxon>Aspergillaceae</taxon>
        <taxon>Aspergillus</taxon>
        <taxon>Aspergillus subgen. Circumdati</taxon>
    </lineage>
</organism>
<sequence>MNTALTTRSCRRCSQKKIRCNKAQPCASCIKSASEQLVSRLKSLEKEVQTLTEKLETVNHDSRRHPHPAENSSAVKGERGKLFVDRGSSQYINHEVLVDLETQVGRVCKCGTCTTDRGPLGGSYQAIQDSQHCKHRLGKAKDESGTQEVASIGRERKMVTGNGFVFQYSPMAVSLSDFYPSSVQHSILWDLFEENVAPLTMIFHKPSLAKTLNGAAATTIPEDRASEAVRFAVCFAAITSMDPERCKHVFDQERGSLQQHYRFATEQALARANFLQSHNLTVLQATILYLTCLRGEDDAAFIWAMTAAVHRIAQGLGLHRGGTHLGLNPFQTEVRRRIWWAFYLLDCQSSEFSAVGTQIKEGTYDTRLPLNIHDSDISLESRSFPDERSIFTDMTFCLIRCEMTVLNRQLHLDLRSSSGGHVEESSLNTLRRLHGLKQIHSRLRRRYLDYCDVSIPFQWVTVTVIRLALARSWLIAHLSEGMSAAEQILVLSNGEALKRERLFVTAIEVLEFAYLLETDPRTKQWSWLFEGYPQLHAAVFVLRQIGVGPQTMLTDRAWAVAYKVVTRWRNNDLQKNGVTSALVSRIMAQAAVAQGCIWDGGEIKDESRSPTDELYHRKN</sequence>
<dbReference type="Proteomes" id="UP000249748">
    <property type="component" value="Unassembled WGS sequence"/>
</dbReference>
<evidence type="ECO:0000313" key="1">
    <source>
        <dbReference type="EMBL" id="RAK84427.1"/>
    </source>
</evidence>
<accession>A0ACD1I2G7</accession>
<protein>
    <submittedName>
        <fullName evidence="1">C6 transcription factor</fullName>
    </submittedName>
</protein>
<dbReference type="EMBL" id="KZ824574">
    <property type="protein sequence ID" value="RAK84427.1"/>
    <property type="molecule type" value="Genomic_DNA"/>
</dbReference>
<gene>
    <name evidence="1" type="ORF">BO79DRAFT_259204</name>
</gene>
<keyword evidence="2" id="KW-1185">Reference proteome</keyword>
<evidence type="ECO:0000313" key="2">
    <source>
        <dbReference type="Proteomes" id="UP000249748"/>
    </source>
</evidence>